<protein>
    <submittedName>
        <fullName evidence="1">Uncharacterized protein</fullName>
    </submittedName>
</protein>
<accession>A0A0E9P9J4</accession>
<name>A0A0E9P9J4_ANGAN</name>
<sequence length="56" mass="6732">MHSFSSHPIISTSIQSFLNQQMFNIFIRNLMSSYPLNPWNIFHFEVWLGFSLHFQL</sequence>
<proteinExistence type="predicted"/>
<organism evidence="1">
    <name type="scientific">Anguilla anguilla</name>
    <name type="common">European freshwater eel</name>
    <name type="synonym">Muraena anguilla</name>
    <dbReference type="NCBI Taxonomy" id="7936"/>
    <lineage>
        <taxon>Eukaryota</taxon>
        <taxon>Metazoa</taxon>
        <taxon>Chordata</taxon>
        <taxon>Craniata</taxon>
        <taxon>Vertebrata</taxon>
        <taxon>Euteleostomi</taxon>
        <taxon>Actinopterygii</taxon>
        <taxon>Neopterygii</taxon>
        <taxon>Teleostei</taxon>
        <taxon>Anguilliformes</taxon>
        <taxon>Anguillidae</taxon>
        <taxon>Anguilla</taxon>
    </lineage>
</organism>
<reference evidence="1" key="1">
    <citation type="submission" date="2014-11" db="EMBL/GenBank/DDBJ databases">
        <authorList>
            <person name="Amaro Gonzalez C."/>
        </authorList>
    </citation>
    <scope>NUCLEOTIDE SEQUENCE</scope>
</reference>
<reference evidence="1" key="2">
    <citation type="journal article" date="2015" name="Fish Shellfish Immunol.">
        <title>Early steps in the European eel (Anguilla anguilla)-Vibrio vulnificus interaction in the gills: Role of the RtxA13 toxin.</title>
        <authorList>
            <person name="Callol A."/>
            <person name="Pajuelo D."/>
            <person name="Ebbesson L."/>
            <person name="Teles M."/>
            <person name="MacKenzie S."/>
            <person name="Amaro C."/>
        </authorList>
    </citation>
    <scope>NUCLEOTIDE SEQUENCE</scope>
</reference>
<dbReference type="AlphaFoldDB" id="A0A0E9P9J4"/>
<dbReference type="EMBL" id="GBXM01107852">
    <property type="protein sequence ID" value="JAH00725.1"/>
    <property type="molecule type" value="Transcribed_RNA"/>
</dbReference>
<evidence type="ECO:0000313" key="1">
    <source>
        <dbReference type="EMBL" id="JAH00725.1"/>
    </source>
</evidence>